<dbReference type="PANTHER" id="PTHR43581:SF3">
    <property type="entry name" value="AAA+ ATPASE DOMAIN-CONTAINING PROTEIN"/>
    <property type="match status" value="1"/>
</dbReference>
<name>A0A087D7F3_9BIFI</name>
<reference evidence="2 3" key="1">
    <citation type="submission" date="2014-03" db="EMBL/GenBank/DDBJ databases">
        <title>Genomics of Bifidobacteria.</title>
        <authorList>
            <person name="Ventura M."/>
            <person name="Milani C."/>
            <person name="Lugli G.A."/>
        </authorList>
    </citation>
    <scope>NUCLEOTIDE SEQUENCE [LARGE SCALE GENOMIC DNA]</scope>
    <source>
        <strain evidence="2 3">LMG 21589</strain>
    </source>
</reference>
<feature type="domain" description="AAA+ ATPase" evidence="1">
    <location>
        <begin position="42"/>
        <end position="228"/>
    </location>
</feature>
<keyword evidence="3" id="KW-1185">Reference proteome</keyword>
<dbReference type="OrthoDB" id="9784297at2"/>
<dbReference type="GO" id="GO:0005524">
    <property type="term" value="F:ATP binding"/>
    <property type="evidence" value="ECO:0007669"/>
    <property type="project" value="UniProtKB-KW"/>
</dbReference>
<gene>
    <name evidence="2" type="ORF">BSCA_2149</name>
</gene>
<proteinExistence type="predicted"/>
<dbReference type="Pfam" id="PF13476">
    <property type="entry name" value="AAA_23"/>
    <property type="match status" value="1"/>
</dbReference>
<organism evidence="2 3">
    <name type="scientific">Bifidobacterium scardovii</name>
    <dbReference type="NCBI Taxonomy" id="158787"/>
    <lineage>
        <taxon>Bacteria</taxon>
        <taxon>Bacillati</taxon>
        <taxon>Actinomycetota</taxon>
        <taxon>Actinomycetes</taxon>
        <taxon>Bifidobacteriales</taxon>
        <taxon>Bifidobacteriaceae</taxon>
        <taxon>Bifidobacterium</taxon>
    </lineage>
</organism>
<dbReference type="SUPFAM" id="SSF52540">
    <property type="entry name" value="P-loop containing nucleoside triphosphate hydrolases"/>
    <property type="match status" value="1"/>
</dbReference>
<dbReference type="Proteomes" id="UP000029033">
    <property type="component" value="Unassembled WGS sequence"/>
</dbReference>
<dbReference type="InterPro" id="IPR038729">
    <property type="entry name" value="Rad50/SbcC_AAA"/>
</dbReference>
<evidence type="ECO:0000313" key="2">
    <source>
        <dbReference type="EMBL" id="KFI91453.1"/>
    </source>
</evidence>
<evidence type="ECO:0000259" key="1">
    <source>
        <dbReference type="SMART" id="SM00382"/>
    </source>
</evidence>
<protein>
    <submittedName>
        <fullName evidence="2">ABC transporter ATP-binding protein</fullName>
    </submittedName>
</protein>
<dbReference type="PANTHER" id="PTHR43581">
    <property type="entry name" value="ATP/GTP PHOSPHATASE"/>
    <property type="match status" value="1"/>
</dbReference>
<keyword evidence="2" id="KW-0547">Nucleotide-binding</keyword>
<dbReference type="eggNOG" id="COG3910">
    <property type="taxonomic scope" value="Bacteria"/>
</dbReference>
<dbReference type="InterPro" id="IPR003959">
    <property type="entry name" value="ATPase_AAA_core"/>
</dbReference>
<dbReference type="GO" id="GO:0006302">
    <property type="term" value="P:double-strand break repair"/>
    <property type="evidence" value="ECO:0007669"/>
    <property type="project" value="InterPro"/>
</dbReference>
<dbReference type="EMBL" id="JGZO01000023">
    <property type="protein sequence ID" value="KFI91453.1"/>
    <property type="molecule type" value="Genomic_DNA"/>
</dbReference>
<dbReference type="InterPro" id="IPR027417">
    <property type="entry name" value="P-loop_NTPase"/>
</dbReference>
<dbReference type="GeneID" id="85165246"/>
<evidence type="ECO:0000313" key="3">
    <source>
        <dbReference type="Proteomes" id="UP000029033"/>
    </source>
</evidence>
<accession>A0A087D7F3</accession>
<dbReference type="InterPro" id="IPR003593">
    <property type="entry name" value="AAA+_ATPase"/>
</dbReference>
<dbReference type="Gene3D" id="3.40.50.300">
    <property type="entry name" value="P-loop containing nucleotide triphosphate hydrolases"/>
    <property type="match status" value="2"/>
</dbReference>
<keyword evidence="2" id="KW-0067">ATP-binding</keyword>
<sequence length="245" mass="27172">MGNPYDDGRFIEGIAIDWDAVDPHSYVRRIPALRALERLDFDEPVTFLVGENGTGKSTLLEALAVAYGFNAEGGTLNYRFSTYDDVSDLGDAMRVGRGRGKTQSSYFFRAESFFNVATKAREYGGSVPRSAVLTHLHERSHGESFLDFFQAFGDPGLYLMDEPEAALSPQRQLTLLGQLHDRSRHGSQFVIATHSPILLGLPGVAILDFDGGAIRPCAYEDTASYRVTELFVNHHEAVLRHLLDE</sequence>
<dbReference type="GO" id="GO:0016887">
    <property type="term" value="F:ATP hydrolysis activity"/>
    <property type="evidence" value="ECO:0007669"/>
    <property type="project" value="InterPro"/>
</dbReference>
<comment type="caution">
    <text evidence="2">The sequence shown here is derived from an EMBL/GenBank/DDBJ whole genome shotgun (WGS) entry which is preliminary data.</text>
</comment>
<dbReference type="InterPro" id="IPR051396">
    <property type="entry name" value="Bact_Antivir_Def_Nuclease"/>
</dbReference>
<dbReference type="SMART" id="SM00382">
    <property type="entry name" value="AAA"/>
    <property type="match status" value="1"/>
</dbReference>
<dbReference type="Pfam" id="PF13304">
    <property type="entry name" value="AAA_21"/>
    <property type="match status" value="1"/>
</dbReference>
<dbReference type="AlphaFoldDB" id="A0A087D7F3"/>
<dbReference type="RefSeq" id="WP_033519341.1">
    <property type="nucleotide sequence ID" value="NZ_CAUPKV010000006.1"/>
</dbReference>
<dbReference type="STRING" id="158787.BSCA_2149"/>